<reference evidence="1" key="1">
    <citation type="submission" date="2010-05" db="EMBL/GenBank/DDBJ databases">
        <title>The draft genome of Desulfonatronospira thiodismutans ASO3-1.</title>
        <authorList>
            <consortium name="US DOE Joint Genome Institute (JGI-PGF)"/>
            <person name="Lucas S."/>
            <person name="Copeland A."/>
            <person name="Lapidus A."/>
            <person name="Cheng J.-F."/>
            <person name="Bruce D."/>
            <person name="Goodwin L."/>
            <person name="Pitluck S."/>
            <person name="Chertkov O."/>
            <person name="Brettin T."/>
            <person name="Detter J.C."/>
            <person name="Han C."/>
            <person name="Land M.L."/>
            <person name="Hauser L."/>
            <person name="Kyrpides N."/>
            <person name="Mikhailova N."/>
            <person name="Muyzer G."/>
            <person name="Woyke T."/>
        </authorList>
    </citation>
    <scope>NUCLEOTIDE SEQUENCE [LARGE SCALE GENOMIC DNA]</scope>
    <source>
        <strain evidence="1">ASO3-1</strain>
    </source>
</reference>
<dbReference type="Proteomes" id="UP000005496">
    <property type="component" value="Unassembled WGS sequence"/>
</dbReference>
<dbReference type="RefSeq" id="WP_008869411.1">
    <property type="nucleotide sequence ID" value="NZ_ACJN02000001.1"/>
</dbReference>
<accession>D6SK89</accession>
<dbReference type="AlphaFoldDB" id="D6SK89"/>
<evidence type="ECO:0000313" key="2">
    <source>
        <dbReference type="Proteomes" id="UP000005496"/>
    </source>
</evidence>
<protein>
    <submittedName>
        <fullName evidence="1">Uncharacterized protein</fullName>
    </submittedName>
</protein>
<sequence length="76" mass="8788">MSSYSETPYQTAIDAIEALPIEDRREVIELLRLRMAEERREQIAANAAETLHAVREKKSEFGTLQDLRKDLLRSDV</sequence>
<gene>
    <name evidence="1" type="ORF">Dthio_PD3755</name>
</gene>
<proteinExistence type="predicted"/>
<comment type="caution">
    <text evidence="1">The sequence shown here is derived from an EMBL/GenBank/DDBJ whole genome shotgun (WGS) entry which is preliminary data.</text>
</comment>
<organism evidence="1 2">
    <name type="scientific">Desulfonatronospira thiodismutans ASO3-1</name>
    <dbReference type="NCBI Taxonomy" id="555779"/>
    <lineage>
        <taxon>Bacteria</taxon>
        <taxon>Pseudomonadati</taxon>
        <taxon>Thermodesulfobacteriota</taxon>
        <taxon>Desulfovibrionia</taxon>
        <taxon>Desulfovibrionales</taxon>
        <taxon>Desulfonatronovibrionaceae</taxon>
        <taxon>Desulfonatronospira</taxon>
    </lineage>
</organism>
<evidence type="ECO:0000313" key="1">
    <source>
        <dbReference type="EMBL" id="EFI36292.1"/>
    </source>
</evidence>
<keyword evidence="2" id="KW-1185">Reference proteome</keyword>
<dbReference type="EMBL" id="ACJN02000001">
    <property type="protein sequence ID" value="EFI36292.1"/>
    <property type="molecule type" value="Genomic_DNA"/>
</dbReference>
<dbReference type="OrthoDB" id="5472244at2"/>
<name>D6SK89_9BACT</name>